<evidence type="ECO:0000313" key="2">
    <source>
        <dbReference type="WBParaSite" id="PS1159_v2.g23653.t1"/>
    </source>
</evidence>
<proteinExistence type="predicted"/>
<dbReference type="WBParaSite" id="PS1159_v2.g23653.t1">
    <property type="protein sequence ID" value="PS1159_v2.g23653.t1"/>
    <property type="gene ID" value="PS1159_v2.g23653"/>
</dbReference>
<dbReference type="Proteomes" id="UP000887580">
    <property type="component" value="Unplaced"/>
</dbReference>
<protein>
    <submittedName>
        <fullName evidence="2">Uncharacterized protein</fullName>
    </submittedName>
</protein>
<organism evidence="1 2">
    <name type="scientific">Panagrolaimus sp. PS1159</name>
    <dbReference type="NCBI Taxonomy" id="55785"/>
    <lineage>
        <taxon>Eukaryota</taxon>
        <taxon>Metazoa</taxon>
        <taxon>Ecdysozoa</taxon>
        <taxon>Nematoda</taxon>
        <taxon>Chromadorea</taxon>
        <taxon>Rhabditida</taxon>
        <taxon>Tylenchina</taxon>
        <taxon>Panagrolaimomorpha</taxon>
        <taxon>Panagrolaimoidea</taxon>
        <taxon>Panagrolaimidae</taxon>
        <taxon>Panagrolaimus</taxon>
    </lineage>
</organism>
<evidence type="ECO:0000313" key="1">
    <source>
        <dbReference type="Proteomes" id="UP000887580"/>
    </source>
</evidence>
<accession>A0AC35G4F5</accession>
<sequence>MKEDESYKYLENLADLKNGNAILEAVEGRYHNSKIYTFVGSTLLALNPNRQFDIYDYPIVEQYLKNGPFANETHIFSVVNQALRNINNGSSQETILFSGSSGSGKTTNAFHTMQFLAAASNKKKVTCDHINALQIVLDRIGSAKTLKNASATRFGYSIDFLYQKKDLQGLKVTQLLPLELSRLVLQKKGEHSFAALYQLCAGLDFNQREKYGIKSVRDYFYLNQGRNRSNTETDKQAFSAFQSALKTIGFSENQRELIFKLLSVILHVGNLYFQNQITSDGIEIVEIANESELKWISHLLEIDLKDLKKVFLTTSQPSNKIDINDLEGGKPSLTFQAVTTIDKALDIRDSFAKTLYNELFKWILNHISLFFQCTNSDATISVIDLFGFEKYNNNTFEEFCINSINEKLENFFIQKNFKTFQTDYEDEGIACEYRMPTNLDNERVVNMIFNRPFGILPLLMDESRFPKGSDEAFFQRSNINHLDKSIYLKPRTKEKFEFGIRHFAGITYYNVEGFLANNRWTELSTIFDLLNTSENPSLAFLIPKSGNVRKNQTIYVADEYSKAVSQLFDRLNEENVHFIRCIRVNSDQTSTKFDAEVIGRQMKALSIQEIYRMSILGYSHKINLNIFIKNFRCLLPIEVITHEGPDKIAEDILNAQGTKYFGDYVIGSHSVFLRDRLLKQLEDSKHALQDLSAIVIQRNVRKFLAKKRFEKKKQSAVKIQSAFRGWNARKKAVILKEEELRQVEEHVESPIFQESMNTSTKINDNFVGEKVAPTAPVQWYELPEEINTILNQEAINLPKVKTTTNYLPLKLQPDIPIVDALTIEEFAELNLKNHILESRREPILTPFLPKEDERDFKLSCDVFKLILRYMNDTTMTAGQRSILAKYIIQQGIEVPSQRDEIFMQLCNQTYNNRNPENSKTAWNLILMAVNSFPPGILIFPMIKDYFERQPEPLSTHLLNGLFRSLRHNDTNRKRTFASTTLEQQAYHRRQTPVVQIILPDGDSIDVEVDAWSTIEEIVERVLRLRGLIDSEGWGLTIDNGEINSVVHGQSFLFDAISQFEIPSVPPEDSPFLNFRTISKSKSPHQHHKSRSTPEDETNMRRSAQSVMESPSPKPNNGILKSSSRQRMTPEEYANMSVASRIRNMKIPGNNGDVNKFLDEVFDQALPSHEDHSTNLIAASIKGGAGPDPYYQSRPTEIYRRAPPSPRYNGAVSDVSDRRHVPSGLSSSINLSADDGRDSRFSGSLPPSRQQIFSPSRSNNMYLPETPSPPPTDERISRTLMNDDRISKENQEDIYLSRPSTTMQIRTNDRARTPTNMMENSRLGQIQPTSQHARYVGNNNNNGSPIINNNRQQSFGRRRFESPAAERRARALNSRSKSTPRGFTNGDYPAPILPPPDYDQSSTYTIKRAPRQIPNSNNYNYPRSISSTPRAARNGFVRAEESPRFARQQSYELGSPHYMTGEHHSRRSPSKQPHSPHFLDNIDLQPRSPIYSYRNDTLNRSRASAEPTYFETRTLSRNGVNGTLQRKTPDSVASNGHHHQHHHQNETNGIYSRDMNKSYHEPSLSGGPIKSAMSLISAKSQSSTNVPATCFISEPWKLIIRREVFFPGETLDDIDSIDLVFSQIISDCRKNKPHRIRHFERDRINSILNKYRVPVESLDKPNEVSIEVKQDIIYEARKWPLYFSRMYPVIEERNNERVFMILGISENGIRLMTRNVENVNDPMVPQAHFDFINIFDIHFEPPSTIKILTKLKGVTILTCNIARQVVEFIHRFLDATPKQKTFVISIADYRINESNHLSFHNGDIIQVIKIPNNENPPGAGNWLYGKIGNRFGWFPAEYVQQTSMENDYGSEIYAPPTTINNIMAFATTMPPQIIQPMHYRNNSAVIYGTLNGGGPENVGLLFFF</sequence>
<name>A0AC35G4F5_9BILA</name>
<reference evidence="2" key="1">
    <citation type="submission" date="2022-11" db="UniProtKB">
        <authorList>
            <consortium name="WormBaseParasite"/>
        </authorList>
    </citation>
    <scope>IDENTIFICATION</scope>
</reference>